<name>A0ABQ1LCT3_9RHOB</name>
<evidence type="ECO:0000313" key="5">
    <source>
        <dbReference type="EMBL" id="GGC22271.1"/>
    </source>
</evidence>
<dbReference type="PANTHER" id="PTHR11559">
    <property type="entry name" value="CARBOXYLESTERASE"/>
    <property type="match status" value="1"/>
</dbReference>
<evidence type="ECO:0000256" key="1">
    <source>
        <dbReference type="ARBA" id="ARBA00005964"/>
    </source>
</evidence>
<feature type="domain" description="Carboxylesterase type B" evidence="4">
    <location>
        <begin position="17"/>
        <end position="426"/>
    </location>
</feature>
<evidence type="ECO:0000256" key="3">
    <source>
        <dbReference type="RuleBase" id="RU361235"/>
    </source>
</evidence>
<dbReference type="InterPro" id="IPR019826">
    <property type="entry name" value="Carboxylesterase_B_AS"/>
</dbReference>
<dbReference type="InterPro" id="IPR002018">
    <property type="entry name" value="CarbesteraseB"/>
</dbReference>
<dbReference type="EC" id="3.1.1.-" evidence="3"/>
<accession>A0ABQ1LCT3</accession>
<proteinExistence type="inferred from homology"/>
<dbReference type="Proteomes" id="UP000645462">
    <property type="component" value="Unassembled WGS sequence"/>
</dbReference>
<organism evidence="5 6">
    <name type="scientific">Marivita lacus</name>
    <dbReference type="NCBI Taxonomy" id="1323742"/>
    <lineage>
        <taxon>Bacteria</taxon>
        <taxon>Pseudomonadati</taxon>
        <taxon>Pseudomonadota</taxon>
        <taxon>Alphaproteobacteria</taxon>
        <taxon>Rhodobacterales</taxon>
        <taxon>Roseobacteraceae</taxon>
        <taxon>Marivita</taxon>
    </lineage>
</organism>
<keyword evidence="6" id="KW-1185">Reference proteome</keyword>
<keyword evidence="2 3" id="KW-0378">Hydrolase</keyword>
<reference evidence="6" key="1">
    <citation type="journal article" date="2019" name="Int. J. Syst. Evol. Microbiol.">
        <title>The Global Catalogue of Microorganisms (GCM) 10K type strain sequencing project: providing services to taxonomists for standard genome sequencing and annotation.</title>
        <authorList>
            <consortium name="The Broad Institute Genomics Platform"/>
            <consortium name="The Broad Institute Genome Sequencing Center for Infectious Disease"/>
            <person name="Wu L."/>
            <person name="Ma J."/>
        </authorList>
    </citation>
    <scope>NUCLEOTIDE SEQUENCE [LARGE SCALE GENOMIC DNA]</scope>
    <source>
        <strain evidence="6">CGMCC 1.12478</strain>
    </source>
</reference>
<dbReference type="Gene3D" id="3.40.50.1820">
    <property type="entry name" value="alpha/beta hydrolase"/>
    <property type="match status" value="1"/>
</dbReference>
<dbReference type="Pfam" id="PF00135">
    <property type="entry name" value="COesterase"/>
    <property type="match status" value="1"/>
</dbReference>
<evidence type="ECO:0000259" key="4">
    <source>
        <dbReference type="Pfam" id="PF00135"/>
    </source>
</evidence>
<dbReference type="InterPro" id="IPR029058">
    <property type="entry name" value="AB_hydrolase_fold"/>
</dbReference>
<evidence type="ECO:0000313" key="6">
    <source>
        <dbReference type="Proteomes" id="UP000645462"/>
    </source>
</evidence>
<sequence>MNLQPAVKPEDTAECCIEVAQGALRGSEQGGYRRFLAVPYAEPPVGRRRFLPALPPRSWDGLRDAQTQAPVAPQRPDPGFFPGDPDAMPASEMDEDCLYMNIWAPAAGSAPCPVLVWLHGGSQLIGGTARPVYDGAAFARAGIVCVTVGHRLGLLGFMELEHHLGADYRESGNAALGDMIRALEWVRDNIGVFGGDAQRVTLGGESAGGKNVATLLAAPRARGLFQAAVIVSGGGETILTFDEAKALANRVITLTGHGAQALCHLPWPDMLDAQRRLLSGGGRKLPTRPFVGGAILPLPPLAAIESGTVPPVPLLLGTSRDEMIASVLGAQGDWAWMPEILSHALPDDMTRIEGAARQAWPKLDAVARRCALLTAEEYWLPARRLADAQARAGAPVWMYRNDISCTTGPLAGYASHVSDLNALWGHLPALPSARLHRMLCDFVRNHAAHWDRYDPTTRRTAVLCNDLSVQTNPGADVAALFGAYGFGRGGMGR</sequence>
<comment type="similarity">
    <text evidence="1 3">Belongs to the type-B carboxylesterase/lipase family.</text>
</comment>
<protein>
    <recommendedName>
        <fullName evidence="3">Carboxylic ester hydrolase</fullName>
        <ecNumber evidence="3">3.1.1.-</ecNumber>
    </recommendedName>
</protein>
<evidence type="ECO:0000256" key="2">
    <source>
        <dbReference type="ARBA" id="ARBA00022801"/>
    </source>
</evidence>
<dbReference type="SUPFAM" id="SSF53474">
    <property type="entry name" value="alpha/beta-Hydrolases"/>
    <property type="match status" value="1"/>
</dbReference>
<gene>
    <name evidence="5" type="ORF">GCM10011363_43540</name>
</gene>
<dbReference type="EMBL" id="BMFC01000022">
    <property type="protein sequence ID" value="GGC22271.1"/>
    <property type="molecule type" value="Genomic_DNA"/>
</dbReference>
<dbReference type="RefSeq" id="WP_188484214.1">
    <property type="nucleotide sequence ID" value="NZ_BMFC01000022.1"/>
</dbReference>
<comment type="caution">
    <text evidence="5">The sequence shown here is derived from an EMBL/GenBank/DDBJ whole genome shotgun (WGS) entry which is preliminary data.</text>
</comment>
<dbReference type="PROSITE" id="PS00122">
    <property type="entry name" value="CARBOXYLESTERASE_B_1"/>
    <property type="match status" value="1"/>
</dbReference>
<dbReference type="InterPro" id="IPR050309">
    <property type="entry name" value="Type-B_Carboxylest/Lipase"/>
</dbReference>